<reference evidence="2 3" key="1">
    <citation type="journal article" date="2015" name="BMC Genomics">
        <title>Gene expression during zombie ant biting behavior reflects the complexity underlying fungal parasitic behavioral manipulation.</title>
        <authorList>
            <person name="de Bekker C."/>
            <person name="Ohm R.A."/>
            <person name="Loreto R.G."/>
            <person name="Sebastian A."/>
            <person name="Albert I."/>
            <person name="Merrow M."/>
            <person name="Brachmann A."/>
            <person name="Hughes D.P."/>
        </authorList>
    </citation>
    <scope>NUCLEOTIDE SEQUENCE [LARGE SCALE GENOMIC DNA]</scope>
    <source>
        <strain evidence="2 3">SC16a</strain>
    </source>
</reference>
<evidence type="ECO:0000313" key="3">
    <source>
        <dbReference type="Proteomes" id="UP000037136"/>
    </source>
</evidence>
<reference evidence="2 3" key="2">
    <citation type="journal article" date="2017" name="Sci. Rep.">
        <title>Ant-infecting Ophiocordyceps genomes reveal a high diversity of potential behavioral manipulation genes and a possible major role for enterotoxins.</title>
        <authorList>
            <person name="de Bekker C."/>
            <person name="Ohm R.A."/>
            <person name="Evans H.C."/>
            <person name="Brachmann A."/>
            <person name="Hughes D.P."/>
        </authorList>
    </citation>
    <scope>NUCLEOTIDE SEQUENCE [LARGE SCALE GENOMIC DNA]</scope>
    <source>
        <strain evidence="2 3">SC16a</strain>
    </source>
</reference>
<dbReference type="EMBL" id="LAZP02000386">
    <property type="protein sequence ID" value="PFH57607.1"/>
    <property type="molecule type" value="Genomic_DNA"/>
</dbReference>
<keyword evidence="3" id="KW-1185">Reference proteome</keyword>
<gene>
    <name evidence="2" type="ORF">XA68_14785</name>
</gene>
<protein>
    <submittedName>
        <fullName evidence="2">Uncharacterized protein</fullName>
    </submittedName>
</protein>
<evidence type="ECO:0000256" key="1">
    <source>
        <dbReference type="SAM" id="MobiDB-lite"/>
    </source>
</evidence>
<name>A0A2A9P9L3_OPHUN</name>
<organism evidence="2 3">
    <name type="scientific">Ophiocordyceps unilateralis</name>
    <name type="common">Zombie-ant fungus</name>
    <name type="synonym">Torrubia unilateralis</name>
    <dbReference type="NCBI Taxonomy" id="268505"/>
    <lineage>
        <taxon>Eukaryota</taxon>
        <taxon>Fungi</taxon>
        <taxon>Dikarya</taxon>
        <taxon>Ascomycota</taxon>
        <taxon>Pezizomycotina</taxon>
        <taxon>Sordariomycetes</taxon>
        <taxon>Hypocreomycetidae</taxon>
        <taxon>Hypocreales</taxon>
        <taxon>Ophiocordycipitaceae</taxon>
        <taxon>Ophiocordyceps</taxon>
    </lineage>
</organism>
<feature type="compositionally biased region" description="Low complexity" evidence="1">
    <location>
        <begin position="25"/>
        <end position="36"/>
    </location>
</feature>
<dbReference type="AlphaFoldDB" id="A0A2A9P9L3"/>
<sequence length="76" mass="8359">MKERVVGGREKDDEWRFVDDDGGRADAAVDAAQVQRSAGRTAAGRYRRDGQESQASEPETTSDEERMRAMRRGGGG</sequence>
<dbReference type="Proteomes" id="UP000037136">
    <property type="component" value="Unassembled WGS sequence"/>
</dbReference>
<feature type="region of interest" description="Disordered" evidence="1">
    <location>
        <begin position="1"/>
        <end position="76"/>
    </location>
</feature>
<accession>A0A2A9P9L3</accession>
<proteinExistence type="predicted"/>
<feature type="compositionally biased region" description="Basic and acidic residues" evidence="1">
    <location>
        <begin position="1"/>
        <end position="24"/>
    </location>
</feature>
<comment type="caution">
    <text evidence="2">The sequence shown here is derived from an EMBL/GenBank/DDBJ whole genome shotgun (WGS) entry which is preliminary data.</text>
</comment>
<evidence type="ECO:0000313" key="2">
    <source>
        <dbReference type="EMBL" id="PFH57607.1"/>
    </source>
</evidence>